<gene>
    <name evidence="2" type="ORF">FA13DRAFT_1799051</name>
</gene>
<protein>
    <submittedName>
        <fullName evidence="2">Uncharacterized protein</fullName>
    </submittedName>
</protein>
<feature type="compositionally biased region" description="Basic and acidic residues" evidence="1">
    <location>
        <begin position="31"/>
        <end position="42"/>
    </location>
</feature>
<dbReference type="AlphaFoldDB" id="A0A4Y7SK78"/>
<comment type="caution">
    <text evidence="2">The sequence shown here is derived from an EMBL/GenBank/DDBJ whole genome shotgun (WGS) entry which is preliminary data.</text>
</comment>
<evidence type="ECO:0000313" key="2">
    <source>
        <dbReference type="EMBL" id="TEB22287.1"/>
    </source>
</evidence>
<dbReference type="EMBL" id="QPFP01000094">
    <property type="protein sequence ID" value="TEB22287.1"/>
    <property type="molecule type" value="Genomic_DNA"/>
</dbReference>
<evidence type="ECO:0000256" key="1">
    <source>
        <dbReference type="SAM" id="MobiDB-lite"/>
    </source>
</evidence>
<accession>A0A4Y7SK78</accession>
<keyword evidence="3" id="KW-1185">Reference proteome</keyword>
<reference evidence="2 3" key="1">
    <citation type="journal article" date="2019" name="Nat. Ecol. Evol.">
        <title>Megaphylogeny resolves global patterns of mushroom evolution.</title>
        <authorList>
            <person name="Varga T."/>
            <person name="Krizsan K."/>
            <person name="Foldi C."/>
            <person name="Dima B."/>
            <person name="Sanchez-Garcia M."/>
            <person name="Sanchez-Ramirez S."/>
            <person name="Szollosi G.J."/>
            <person name="Szarkandi J.G."/>
            <person name="Papp V."/>
            <person name="Albert L."/>
            <person name="Andreopoulos W."/>
            <person name="Angelini C."/>
            <person name="Antonin V."/>
            <person name="Barry K.W."/>
            <person name="Bougher N.L."/>
            <person name="Buchanan P."/>
            <person name="Buyck B."/>
            <person name="Bense V."/>
            <person name="Catcheside P."/>
            <person name="Chovatia M."/>
            <person name="Cooper J."/>
            <person name="Damon W."/>
            <person name="Desjardin D."/>
            <person name="Finy P."/>
            <person name="Geml J."/>
            <person name="Haridas S."/>
            <person name="Hughes K."/>
            <person name="Justo A."/>
            <person name="Karasinski D."/>
            <person name="Kautmanova I."/>
            <person name="Kiss B."/>
            <person name="Kocsube S."/>
            <person name="Kotiranta H."/>
            <person name="LaButti K.M."/>
            <person name="Lechner B.E."/>
            <person name="Liimatainen K."/>
            <person name="Lipzen A."/>
            <person name="Lukacs Z."/>
            <person name="Mihaltcheva S."/>
            <person name="Morgado L.N."/>
            <person name="Niskanen T."/>
            <person name="Noordeloos M.E."/>
            <person name="Ohm R.A."/>
            <person name="Ortiz-Santana B."/>
            <person name="Ovrebo C."/>
            <person name="Racz N."/>
            <person name="Riley R."/>
            <person name="Savchenko A."/>
            <person name="Shiryaev A."/>
            <person name="Soop K."/>
            <person name="Spirin V."/>
            <person name="Szebenyi C."/>
            <person name="Tomsovsky M."/>
            <person name="Tulloss R.E."/>
            <person name="Uehling J."/>
            <person name="Grigoriev I.V."/>
            <person name="Vagvolgyi C."/>
            <person name="Papp T."/>
            <person name="Martin F.M."/>
            <person name="Miettinen O."/>
            <person name="Hibbett D.S."/>
            <person name="Nagy L.G."/>
        </authorList>
    </citation>
    <scope>NUCLEOTIDE SEQUENCE [LARGE SCALE GENOMIC DNA]</scope>
    <source>
        <strain evidence="2 3">FP101781</strain>
    </source>
</reference>
<feature type="compositionally biased region" description="Acidic residues" evidence="1">
    <location>
        <begin position="12"/>
        <end position="30"/>
    </location>
</feature>
<evidence type="ECO:0000313" key="3">
    <source>
        <dbReference type="Proteomes" id="UP000298030"/>
    </source>
</evidence>
<sequence length="155" mass="16788">MPDKPASLPIDVDAEEGERDGDEEEGDDDERDVKPLSGKKTEFGFSAENSSAFMKTEIDRLLDEVLGNDPGALVFLPAAIVRPDAQKPDDGSKNALKSWRQGSWSTTTRTANNAADIPRADEHLALLSATLDSNATSTFYLDFCSPVLLGGRFVK</sequence>
<organism evidence="2 3">
    <name type="scientific">Coprinellus micaceus</name>
    <name type="common">Glistening ink-cap mushroom</name>
    <name type="synonym">Coprinus micaceus</name>
    <dbReference type="NCBI Taxonomy" id="71717"/>
    <lineage>
        <taxon>Eukaryota</taxon>
        <taxon>Fungi</taxon>
        <taxon>Dikarya</taxon>
        <taxon>Basidiomycota</taxon>
        <taxon>Agaricomycotina</taxon>
        <taxon>Agaricomycetes</taxon>
        <taxon>Agaricomycetidae</taxon>
        <taxon>Agaricales</taxon>
        <taxon>Agaricineae</taxon>
        <taxon>Psathyrellaceae</taxon>
        <taxon>Coprinellus</taxon>
    </lineage>
</organism>
<feature type="region of interest" description="Disordered" evidence="1">
    <location>
        <begin position="1"/>
        <end position="42"/>
    </location>
</feature>
<proteinExistence type="predicted"/>
<dbReference type="Proteomes" id="UP000298030">
    <property type="component" value="Unassembled WGS sequence"/>
</dbReference>
<name>A0A4Y7SK78_COPMI</name>
<feature type="region of interest" description="Disordered" evidence="1">
    <location>
        <begin position="84"/>
        <end position="104"/>
    </location>
</feature>